<accession>A0A510UIE2</accession>
<evidence type="ECO:0000313" key="1">
    <source>
        <dbReference type="EMBL" id="GEK14404.1"/>
    </source>
</evidence>
<keyword evidence="1" id="KW-0449">Lipoprotein</keyword>
<dbReference type="EMBL" id="BJTZ01000015">
    <property type="protein sequence ID" value="GEK14404.1"/>
    <property type="molecule type" value="Genomic_DNA"/>
</dbReference>
<proteinExistence type="predicted"/>
<dbReference type="Proteomes" id="UP000321787">
    <property type="component" value="Unassembled WGS sequence"/>
</dbReference>
<protein>
    <submittedName>
        <fullName evidence="1">Lipoprotein</fullName>
    </submittedName>
</protein>
<sequence>MKKVSLLAASVALALVGCGGSDGGSDTNTGTPSAGGIIITGFDGYFKNAVVFLDSNIGTKGQLDQSDTILGLTNTKGQITLPKGTDLSTGTIALQTLKPGDVVKLGLGDRIAAATNKVDFASDYSDTYTTDMDLPGQPMEHSVVFRSQQTGDNVVISPITDLVALQAPVALRTDVTPEQKVCDSLFGENEVTDKECTAKLYSDFTQTDPKLHKTAQILTDTKAKNTNYTAETALKATVVAAAAVETLSPDELKDPTVRTDVTIADNGTVEDTPPTFTESKPLLTAAKYNEVQNAFDSLNIKTTKEVAGSKGTLLTSINISDLFTMHNGKTVEIDKSKVSVGYALDNKNQSFYGRINDKNEFELYQTAGQSITSVGKVNVIFTTANGENNTTANFSFNVQAEAGAVKPTIDTEYLAEAKETLTNLPLIVGQPFNNLEEMTLSADALFNETVKTIELSSNANAIGLTIKLDEYQKDIIISGIPTSTAKAGEYYIQLRAIADNSLSSEVIKLELPAIVEGMISVNQNEVKLLQDQIDSLDLTVGDLIDHEALDLDITPLFNSNVTEDIEYYAGLEFDKKSRNNHEYYTTIPGVRVYTDEVNGLGTLTILGTPKEATKGGYFYVAAGINPDAENEIISEMVKITLPDVKPADEVIPPPQPDNNVSMENTFLYESAVESIDNEDGQYLGSGVSCEVRYFMSDGENTGTGEMFSSIRTVETFDECPTISKDTQPNIDERFESFGKYTVDSNHVINLQMEEEYRDENGDVVLDDNEKPLMEKGNIYLSAKMFDNKFITTLQETMTPPVGYGEPYSWLYSYAASTSPNSANAIMAEWNKLEDGTINQLENTIYFTDESGNIQPLRVDATMNSVDQNCSGDMCESGSTDADIFIKNMSCDLVKDIYSFDGYSISESPISWGYWDHVTNSYIPNINFYPQGDSCGVDFTSDSDISLGIHTLHGEVNEKYEGKYQDIMFSFKKD</sequence>
<organism evidence="1 2">
    <name type="scientific">Aliivibrio fischeri</name>
    <name type="common">Vibrio fischeri</name>
    <dbReference type="NCBI Taxonomy" id="668"/>
    <lineage>
        <taxon>Bacteria</taxon>
        <taxon>Pseudomonadati</taxon>
        <taxon>Pseudomonadota</taxon>
        <taxon>Gammaproteobacteria</taxon>
        <taxon>Vibrionales</taxon>
        <taxon>Vibrionaceae</taxon>
        <taxon>Aliivibrio</taxon>
    </lineage>
</organism>
<gene>
    <name evidence="1" type="ORF">AFI02nite_24400</name>
</gene>
<reference evidence="1 2" key="1">
    <citation type="submission" date="2019-07" db="EMBL/GenBank/DDBJ databases">
        <title>Whole genome shotgun sequence of Aliivibrio fischeri NBRC 101058.</title>
        <authorList>
            <person name="Hosoyama A."/>
            <person name="Uohara A."/>
            <person name="Ohji S."/>
            <person name="Ichikawa N."/>
        </authorList>
    </citation>
    <scope>NUCLEOTIDE SEQUENCE [LARGE SCALE GENOMIC DNA]</scope>
    <source>
        <strain evidence="1 2">NBRC 101058</strain>
    </source>
</reference>
<dbReference type="AlphaFoldDB" id="A0A510UIE2"/>
<comment type="caution">
    <text evidence="1">The sequence shown here is derived from an EMBL/GenBank/DDBJ whole genome shotgun (WGS) entry which is preliminary data.</text>
</comment>
<dbReference type="PROSITE" id="PS51257">
    <property type="entry name" value="PROKAR_LIPOPROTEIN"/>
    <property type="match status" value="1"/>
</dbReference>
<name>A0A510UIE2_ALIFS</name>
<evidence type="ECO:0000313" key="2">
    <source>
        <dbReference type="Proteomes" id="UP000321787"/>
    </source>
</evidence>
<dbReference type="RefSeq" id="WP_146864704.1">
    <property type="nucleotide sequence ID" value="NZ_BJTZ01000015.1"/>
</dbReference>